<dbReference type="InterPro" id="IPR051044">
    <property type="entry name" value="MAG_DAG_Lipase"/>
</dbReference>
<name>A0A2J4Q4M0_9ENTR</name>
<dbReference type="AlphaFoldDB" id="A0A2J4Q4M0"/>
<dbReference type="PANTHER" id="PTHR11614">
    <property type="entry name" value="PHOSPHOLIPASE-RELATED"/>
    <property type="match status" value="1"/>
</dbReference>
<reference evidence="2" key="4">
    <citation type="submission" date="2023-01" db="EMBL/GenBank/DDBJ databases">
        <authorList>
            <person name="Du H."/>
            <person name="Wan W."/>
        </authorList>
    </citation>
    <scope>NUCLEOTIDE SEQUENCE</scope>
    <source>
        <strain evidence="2">HD1688</strain>
    </source>
</reference>
<dbReference type="RefSeq" id="WP_040118507.1">
    <property type="nucleotide sequence ID" value="NZ_CABGLF010000037.1"/>
</dbReference>
<dbReference type="EMBL" id="PIDS01001280">
    <property type="protein sequence ID" value="PLL26006.1"/>
    <property type="molecule type" value="Genomic_DNA"/>
</dbReference>
<evidence type="ECO:0000259" key="1">
    <source>
        <dbReference type="Pfam" id="PF12146"/>
    </source>
</evidence>
<dbReference type="GO" id="GO:0016787">
    <property type="term" value="F:hydrolase activity"/>
    <property type="evidence" value="ECO:0007669"/>
    <property type="project" value="UniProtKB-KW"/>
</dbReference>
<accession>A0A2J4Q4M0</accession>
<organism evidence="3 4">
    <name type="scientific">Klebsiella michiganensis</name>
    <dbReference type="NCBI Taxonomy" id="1134687"/>
    <lineage>
        <taxon>Bacteria</taxon>
        <taxon>Pseudomonadati</taxon>
        <taxon>Pseudomonadota</taxon>
        <taxon>Gammaproteobacteria</taxon>
        <taxon>Enterobacterales</taxon>
        <taxon>Enterobacteriaceae</taxon>
        <taxon>Klebsiella/Raoultella group</taxon>
        <taxon>Klebsiella</taxon>
    </lineage>
</organism>
<dbReference type="InterPro" id="IPR022742">
    <property type="entry name" value="Hydrolase_4"/>
</dbReference>
<evidence type="ECO:0000313" key="4">
    <source>
        <dbReference type="Proteomes" id="UP000234505"/>
    </source>
</evidence>
<evidence type="ECO:0000313" key="3">
    <source>
        <dbReference type="EMBL" id="PLL26006.1"/>
    </source>
</evidence>
<dbReference type="KEGG" id="kom:HR38_29305"/>
<dbReference type="Gene3D" id="3.40.50.1820">
    <property type="entry name" value="alpha/beta hydrolase"/>
    <property type="match status" value="1"/>
</dbReference>
<proteinExistence type="predicted"/>
<reference evidence="3 4" key="2">
    <citation type="submission" date="2018-01" db="EMBL/GenBank/DDBJ databases">
        <title>Genomic study of Klebsiella pneumoniae.</title>
        <authorList>
            <person name="Yang Y."/>
            <person name="Bicalho R."/>
        </authorList>
    </citation>
    <scope>NUCLEOTIDE SEQUENCE [LARGE SCALE GENOMIC DNA]</scope>
    <source>
        <strain evidence="3 4">A11</strain>
    </source>
</reference>
<protein>
    <submittedName>
        <fullName evidence="2">Alpha/beta fold hydrolase</fullName>
    </submittedName>
    <submittedName>
        <fullName evidence="3">Lysophospholipase</fullName>
    </submittedName>
</protein>
<comment type="caution">
    <text evidence="3">The sequence shown here is derived from an EMBL/GenBank/DDBJ whole genome shotgun (WGS) entry which is preliminary data.</text>
</comment>
<dbReference type="Proteomes" id="UP001249822">
    <property type="component" value="Unassembled WGS sequence"/>
</dbReference>
<dbReference type="Pfam" id="PF12146">
    <property type="entry name" value="Hydrolase_4"/>
    <property type="match status" value="1"/>
</dbReference>
<sequence length="323" mass="36228">MSIKEISFLSSNNRDSVQAWKYTPLGKPRGIIQLIHGFGEHSRRYLHMISTFNDAGFIVYADDHIGHGKTALGNNTFGDPGNTGGFMTYLQDERRLHDIAVGEHPELPYFIFGHSWGSMLARGYAANFGEDITGLMLCGICAQMEGCIIEFRKKDLAEEIKNGKGLNKDDGTWFNRVFLNMTQRIENSYSEADWIANDPDVLEDHANDPFNCMQPTLQLLSDLVDLHGYISKPEWALKIPSQLPCYLISGSEDPCGNFGEGTYHVANELVKSGNRDVMVKVYPGYRHEIHNERSIRGEVEQGLVDFINSCIAKTSKNPSKKVS</sequence>
<feature type="domain" description="Serine aminopeptidase S33" evidence="1">
    <location>
        <begin position="27"/>
        <end position="293"/>
    </location>
</feature>
<reference evidence="3 4" key="1">
    <citation type="submission" date="2017-11" db="EMBL/GenBank/DDBJ databases">
        <authorList>
            <person name="Han C.G."/>
        </authorList>
    </citation>
    <scope>NUCLEOTIDE SEQUENCE [LARGE SCALE GENOMIC DNA]</scope>
    <source>
        <strain evidence="3 4">A11</strain>
    </source>
</reference>
<gene>
    <name evidence="3" type="ORF">CWN50_27070</name>
    <name evidence="2" type="ORF">PTQ40_29490</name>
</gene>
<dbReference type="SUPFAM" id="SSF53474">
    <property type="entry name" value="alpha/beta-Hydrolases"/>
    <property type="match status" value="1"/>
</dbReference>
<reference evidence="2" key="3">
    <citation type="journal article" date="2023" name="Front. Microbiol.">
        <title>Genomic characterization of carbapenem-resistant Klebsiella oxytoca complex in China: a multi-center study.</title>
        <authorList>
            <person name="Wan W."/>
            <person name="Yang X."/>
            <person name="Yu H."/>
            <person name="Wang M."/>
            <person name="Jia W."/>
            <person name="Huang B."/>
            <person name="Qu F."/>
            <person name="Shan B."/>
            <person name="Tang Y.W."/>
            <person name="Chen L."/>
            <person name="Du H."/>
        </authorList>
    </citation>
    <scope>NUCLEOTIDE SEQUENCE</scope>
    <source>
        <strain evidence="2">HD1688</strain>
    </source>
</reference>
<dbReference type="Proteomes" id="UP000234505">
    <property type="component" value="Unassembled WGS sequence"/>
</dbReference>
<keyword evidence="2" id="KW-0378">Hydrolase</keyword>
<evidence type="ECO:0000313" key="2">
    <source>
        <dbReference type="EMBL" id="MDS7903096.1"/>
    </source>
</evidence>
<dbReference type="EMBL" id="JAQSKY010000036">
    <property type="protein sequence ID" value="MDS7903096.1"/>
    <property type="molecule type" value="Genomic_DNA"/>
</dbReference>
<dbReference type="InterPro" id="IPR029058">
    <property type="entry name" value="AB_hydrolase_fold"/>
</dbReference>